<feature type="compositionally biased region" description="Basic and acidic residues" evidence="1">
    <location>
        <begin position="94"/>
        <end position="114"/>
    </location>
</feature>
<feature type="region of interest" description="Disordered" evidence="1">
    <location>
        <begin position="521"/>
        <end position="646"/>
    </location>
</feature>
<dbReference type="InterPro" id="IPR000300">
    <property type="entry name" value="IPPc"/>
</dbReference>
<reference evidence="3 4" key="1">
    <citation type="submission" date="2021-08" db="EMBL/GenBank/DDBJ databases">
        <title>Draft Genome Sequence of Phanerochaete sordida strain YK-624.</title>
        <authorList>
            <person name="Mori T."/>
            <person name="Dohra H."/>
            <person name="Suzuki T."/>
            <person name="Kawagishi H."/>
            <person name="Hirai H."/>
        </authorList>
    </citation>
    <scope>NUCLEOTIDE SEQUENCE [LARGE SCALE GENOMIC DNA]</scope>
    <source>
        <strain evidence="3 4">YK-624</strain>
    </source>
</reference>
<accession>A0A9P3G0B7</accession>
<organism evidence="3 4">
    <name type="scientific">Phanerochaete sordida</name>
    <dbReference type="NCBI Taxonomy" id="48140"/>
    <lineage>
        <taxon>Eukaryota</taxon>
        <taxon>Fungi</taxon>
        <taxon>Dikarya</taxon>
        <taxon>Basidiomycota</taxon>
        <taxon>Agaricomycotina</taxon>
        <taxon>Agaricomycetes</taxon>
        <taxon>Polyporales</taxon>
        <taxon>Phanerochaetaceae</taxon>
        <taxon>Phanerochaete</taxon>
    </lineage>
</organism>
<dbReference type="Pfam" id="PF22669">
    <property type="entry name" value="Exo_endo_phos2"/>
    <property type="match status" value="2"/>
</dbReference>
<feature type="domain" description="Inositol polyphosphate-related phosphatase" evidence="2">
    <location>
        <begin position="152"/>
        <end position="433"/>
    </location>
</feature>
<feature type="compositionally biased region" description="Basic residues" evidence="1">
    <location>
        <begin position="115"/>
        <end position="129"/>
    </location>
</feature>
<dbReference type="AlphaFoldDB" id="A0A9P3G0B7"/>
<evidence type="ECO:0000313" key="4">
    <source>
        <dbReference type="Proteomes" id="UP000703269"/>
    </source>
</evidence>
<keyword evidence="4" id="KW-1185">Reference proteome</keyword>
<proteinExistence type="predicted"/>
<feature type="compositionally biased region" description="Polar residues" evidence="1">
    <location>
        <begin position="716"/>
        <end position="735"/>
    </location>
</feature>
<dbReference type="EMBL" id="BPQB01000002">
    <property type="protein sequence ID" value="GJE85589.1"/>
    <property type="molecule type" value="Genomic_DNA"/>
</dbReference>
<feature type="compositionally biased region" description="Pro residues" evidence="1">
    <location>
        <begin position="813"/>
        <end position="827"/>
    </location>
</feature>
<feature type="compositionally biased region" description="Polar residues" evidence="1">
    <location>
        <begin position="521"/>
        <end position="530"/>
    </location>
</feature>
<feature type="compositionally biased region" description="Acidic residues" evidence="1">
    <location>
        <begin position="668"/>
        <end position="677"/>
    </location>
</feature>
<evidence type="ECO:0000313" key="3">
    <source>
        <dbReference type="EMBL" id="GJE85589.1"/>
    </source>
</evidence>
<dbReference type="Gene3D" id="3.60.10.10">
    <property type="entry name" value="Endonuclease/exonuclease/phosphatase"/>
    <property type="match status" value="2"/>
</dbReference>
<feature type="compositionally biased region" description="Polar residues" evidence="1">
    <location>
        <begin position="137"/>
        <end position="147"/>
    </location>
</feature>
<feature type="region of interest" description="Disordered" evidence="1">
    <location>
        <begin position="661"/>
        <end position="827"/>
    </location>
</feature>
<dbReference type="OrthoDB" id="405996at2759"/>
<dbReference type="SMART" id="SM00128">
    <property type="entry name" value="IPPc"/>
    <property type="match status" value="1"/>
</dbReference>
<dbReference type="GO" id="GO:0004439">
    <property type="term" value="F:phosphatidylinositol-4,5-bisphosphate 5-phosphatase activity"/>
    <property type="evidence" value="ECO:0007669"/>
    <property type="project" value="TreeGrafter"/>
</dbReference>
<dbReference type="PANTHER" id="PTHR11200">
    <property type="entry name" value="INOSITOL 5-PHOSPHATASE"/>
    <property type="match status" value="1"/>
</dbReference>
<feature type="region of interest" description="Disordered" evidence="1">
    <location>
        <begin position="166"/>
        <end position="207"/>
    </location>
</feature>
<dbReference type="InterPro" id="IPR036691">
    <property type="entry name" value="Endo/exonu/phosph_ase_sf"/>
</dbReference>
<protein>
    <submittedName>
        <fullName evidence="3">EEP domain-containing protein</fullName>
    </submittedName>
</protein>
<name>A0A9P3G0B7_9APHY</name>
<dbReference type="GO" id="GO:0046856">
    <property type="term" value="P:phosphatidylinositol dephosphorylation"/>
    <property type="evidence" value="ECO:0007669"/>
    <property type="project" value="InterPro"/>
</dbReference>
<dbReference type="PANTHER" id="PTHR11200:SF275">
    <property type="entry name" value="LD06095P"/>
    <property type="match status" value="1"/>
</dbReference>
<sequence length="903" mass="99734">MHDSLPKGDLEDLLGAVNNDTTASTAPATLPDFPLDAEHPFHLIVVAGQECPSVSGLPMGLGAGFKLKDKERDRSKEKDKENIERPSSAQNGEVFDKDKEEEGDEKPEKPEKPRIRTRLKSIRYHSSHRPSHEDSAATASLQENGAQSHHPYGWTALLEDWYVNGSGHNDHSTSPARPSSQDGHTPTGYLDDSDVPLSAKAKSTGDLSARINSHRKGPYELLVKERMMGLYLAIFIHRDIKELVRGTSRSAVTAGLIGGRVGNKGGVGISLNIDGVTMLFINAHLAAHEGKVHHRIANYNKIKSELAVDDFLGPEDPRMMAEDITDRFDFAFLCGDLNFRLDITRLHADWLISRREYGQALAFDQLRKVMQSGEAFVGFNEAAIDFAPTFKYDVLRYKRSKHSKSMKRLSRAPGSESQSHEKMLTEIEETPAAGHLDEDREDRDDRSDGEQEYDGEAASVASTAYSVGQSKYTMDADDDERDDYFYGAPSPRATHSVGNLIHKSAATAAVHKAKAKWMSLINPSTSSSPGTPLFKRFKHKHHDEHRFSRNTISPPPALPSPPLTASLPNSPPPEFRALTFPPTPGQDDIGSGQHDDKLLMPPRSLDSSKAGGVALSARAQSTKSTERVDEQDEDEEQVQGVYDTSHKKRVPSWCDRILFKSRIMPGPEPEDEEEDEPLAPSLPPRSRMGSFFHALRPGSSRVRKDSNASMDVNIACTPTSDSLHASPSTEHSPTWSLDAGPPPVPPRPDFAARLRHSASVDHLLTQERPQGHRSKSHLPFLEHPRSRQVSLTANARSPLSASFRFDDRAPRSETPPPVPPKDGLPAIPPTTSLWKSFSFLPFLRDTPPAADRPPTPESPPPPPPHRRGDVVCLGYNTLDDRQMRRLEGKSDHRPVIGAYALFI</sequence>
<feature type="region of interest" description="Disordered" evidence="1">
    <location>
        <begin position="52"/>
        <end position="148"/>
    </location>
</feature>
<feature type="compositionally biased region" description="Basic and acidic residues" evidence="1">
    <location>
        <begin position="66"/>
        <end position="84"/>
    </location>
</feature>
<feature type="compositionally biased region" description="Polar residues" evidence="1">
    <location>
        <begin position="787"/>
        <end position="800"/>
    </location>
</feature>
<dbReference type="Proteomes" id="UP000703269">
    <property type="component" value="Unassembled WGS sequence"/>
</dbReference>
<feature type="region of interest" description="Disordered" evidence="1">
    <location>
        <begin position="427"/>
        <end position="460"/>
    </location>
</feature>
<comment type="caution">
    <text evidence="3">The sequence shown here is derived from an EMBL/GenBank/DDBJ whole genome shotgun (WGS) entry which is preliminary data.</text>
</comment>
<dbReference type="SUPFAM" id="SSF56219">
    <property type="entry name" value="DNase I-like"/>
    <property type="match status" value="1"/>
</dbReference>
<feature type="compositionally biased region" description="Polar residues" evidence="1">
    <location>
        <begin position="172"/>
        <end position="184"/>
    </location>
</feature>
<dbReference type="InterPro" id="IPR046985">
    <property type="entry name" value="IP5"/>
</dbReference>
<gene>
    <name evidence="3" type="ORF">PsYK624_016680</name>
</gene>
<feature type="compositionally biased region" description="Basic and acidic residues" evidence="1">
    <location>
        <begin position="435"/>
        <end position="449"/>
    </location>
</feature>
<evidence type="ECO:0000256" key="1">
    <source>
        <dbReference type="SAM" id="MobiDB-lite"/>
    </source>
</evidence>
<feature type="compositionally biased region" description="Pro residues" evidence="1">
    <location>
        <begin position="553"/>
        <end position="562"/>
    </location>
</feature>
<feature type="compositionally biased region" description="Pro residues" evidence="1">
    <location>
        <begin position="850"/>
        <end position="863"/>
    </location>
</feature>
<feature type="region of interest" description="Disordered" evidence="1">
    <location>
        <begin position="845"/>
        <end position="869"/>
    </location>
</feature>
<evidence type="ECO:0000259" key="2">
    <source>
        <dbReference type="SMART" id="SM00128"/>
    </source>
</evidence>